<keyword evidence="1" id="KW-0812">Transmembrane</keyword>
<dbReference type="InterPro" id="IPR045175">
    <property type="entry name" value="M28_fam"/>
</dbReference>
<accession>A0A432VTQ6</accession>
<keyword evidence="3" id="KW-0645">Protease</keyword>
<comment type="caution">
    <text evidence="3">The sequence shown here is derived from an EMBL/GenBank/DDBJ whole genome shotgun (WGS) entry which is preliminary data.</text>
</comment>
<sequence length="339" mass="37700">MGRFSKNQLKRFWPLGLIALLVLLVWWPGKPIYLHVATEREAARIAAITPAQGAAVTPERLSLERMMDDLHWLAHEDRAGRFPGTEGGLAARQFIVDRFSELGLAPAGSDGYLHAFEHPGVEDAANVLGTIVGSKPELPKIVITAHYDHLGVRGDRIFYGSDDNASGTSALLEIARYFTENQPTHTLLFAAVDSEEHGLLGARALFRTGHLNPADIAFNVNMDMLSRDTDGLLFAVGTYHNPWLVGLVRSVQRESGARIVMAHDRPWWRAGRTDDWTLSSDHGAFHEVGIPFIYFGVADHPDYHTPRDTSDRADPEFFRITAETSLSFIKLIDRVLAEK</sequence>
<keyword evidence="3" id="KW-0031">Aminopeptidase</keyword>
<dbReference type="GO" id="GO:0004177">
    <property type="term" value="F:aminopeptidase activity"/>
    <property type="evidence" value="ECO:0007669"/>
    <property type="project" value="UniProtKB-KW"/>
</dbReference>
<keyword evidence="4" id="KW-1185">Reference proteome</keyword>
<evidence type="ECO:0000313" key="4">
    <source>
        <dbReference type="Proteomes" id="UP000288212"/>
    </source>
</evidence>
<dbReference type="GO" id="GO:0006508">
    <property type="term" value="P:proteolysis"/>
    <property type="evidence" value="ECO:0007669"/>
    <property type="project" value="InterPro"/>
</dbReference>
<dbReference type="Gene3D" id="3.40.630.10">
    <property type="entry name" value="Zn peptidases"/>
    <property type="match status" value="1"/>
</dbReference>
<dbReference type="Proteomes" id="UP000288212">
    <property type="component" value="Unassembled WGS sequence"/>
</dbReference>
<organism evidence="3 4">
    <name type="scientific">Aliidiomarina haloalkalitolerans</name>
    <dbReference type="NCBI Taxonomy" id="859059"/>
    <lineage>
        <taxon>Bacteria</taxon>
        <taxon>Pseudomonadati</taxon>
        <taxon>Pseudomonadota</taxon>
        <taxon>Gammaproteobacteria</taxon>
        <taxon>Alteromonadales</taxon>
        <taxon>Idiomarinaceae</taxon>
        <taxon>Aliidiomarina</taxon>
    </lineage>
</organism>
<feature type="transmembrane region" description="Helical" evidence="1">
    <location>
        <begin position="12"/>
        <end position="29"/>
    </location>
</feature>
<dbReference type="AlphaFoldDB" id="A0A432VTQ6"/>
<evidence type="ECO:0000259" key="2">
    <source>
        <dbReference type="Pfam" id="PF04389"/>
    </source>
</evidence>
<dbReference type="PANTHER" id="PTHR12147">
    <property type="entry name" value="METALLOPEPTIDASE M28 FAMILY MEMBER"/>
    <property type="match status" value="1"/>
</dbReference>
<dbReference type="PANTHER" id="PTHR12147:SF26">
    <property type="entry name" value="PEPTIDASE M28 DOMAIN-CONTAINING PROTEIN"/>
    <property type="match status" value="1"/>
</dbReference>
<evidence type="ECO:0000256" key="1">
    <source>
        <dbReference type="SAM" id="Phobius"/>
    </source>
</evidence>
<gene>
    <name evidence="3" type="ORF">CWE06_07635</name>
</gene>
<dbReference type="Pfam" id="PF04389">
    <property type="entry name" value="Peptidase_M28"/>
    <property type="match status" value="1"/>
</dbReference>
<dbReference type="InterPro" id="IPR007484">
    <property type="entry name" value="Peptidase_M28"/>
</dbReference>
<protein>
    <submittedName>
        <fullName evidence="3">Aminopeptidase</fullName>
    </submittedName>
</protein>
<name>A0A432VTQ6_9GAMM</name>
<dbReference type="RefSeq" id="WP_126792773.1">
    <property type="nucleotide sequence ID" value="NZ_PIPI01000004.1"/>
</dbReference>
<dbReference type="GO" id="GO:0008235">
    <property type="term" value="F:metalloexopeptidase activity"/>
    <property type="evidence" value="ECO:0007669"/>
    <property type="project" value="InterPro"/>
</dbReference>
<dbReference type="SUPFAM" id="SSF53187">
    <property type="entry name" value="Zn-dependent exopeptidases"/>
    <property type="match status" value="1"/>
</dbReference>
<evidence type="ECO:0000313" key="3">
    <source>
        <dbReference type="EMBL" id="RUO19894.1"/>
    </source>
</evidence>
<feature type="domain" description="Peptidase M28" evidence="2">
    <location>
        <begin position="126"/>
        <end position="328"/>
    </location>
</feature>
<keyword evidence="1" id="KW-0472">Membrane</keyword>
<keyword evidence="3" id="KW-0378">Hydrolase</keyword>
<keyword evidence="1" id="KW-1133">Transmembrane helix</keyword>
<dbReference type="OrthoDB" id="1521787at2"/>
<dbReference type="EMBL" id="PIPI01000004">
    <property type="protein sequence ID" value="RUO19894.1"/>
    <property type="molecule type" value="Genomic_DNA"/>
</dbReference>
<reference evidence="3 4" key="1">
    <citation type="journal article" date="2011" name="Front. Microbiol.">
        <title>Genomic signatures of strain selection and enhancement in Bacillus atrophaeus var. globigii, a historical biowarfare simulant.</title>
        <authorList>
            <person name="Gibbons H.S."/>
            <person name="Broomall S.M."/>
            <person name="McNew L.A."/>
            <person name="Daligault H."/>
            <person name="Chapman C."/>
            <person name="Bruce D."/>
            <person name="Karavis M."/>
            <person name="Krepps M."/>
            <person name="McGregor P.A."/>
            <person name="Hong C."/>
            <person name="Park K.H."/>
            <person name="Akmal A."/>
            <person name="Feldman A."/>
            <person name="Lin J.S."/>
            <person name="Chang W.E."/>
            <person name="Higgs B.W."/>
            <person name="Demirev P."/>
            <person name="Lindquist J."/>
            <person name="Liem A."/>
            <person name="Fochler E."/>
            <person name="Read T.D."/>
            <person name="Tapia R."/>
            <person name="Johnson S."/>
            <person name="Bishop-Lilly K.A."/>
            <person name="Detter C."/>
            <person name="Han C."/>
            <person name="Sozhamannan S."/>
            <person name="Rosenzweig C.N."/>
            <person name="Skowronski E.W."/>
        </authorList>
    </citation>
    <scope>NUCLEOTIDE SEQUENCE [LARGE SCALE GENOMIC DNA]</scope>
    <source>
        <strain evidence="3 4">AK5</strain>
    </source>
</reference>
<proteinExistence type="predicted"/>